<dbReference type="OrthoDB" id="846426at2"/>
<dbReference type="Gene3D" id="3.40.640.10">
    <property type="entry name" value="Type I PLP-dependent aspartate aminotransferase-like (Major domain)"/>
    <property type="match status" value="1"/>
</dbReference>
<dbReference type="EMBL" id="PYGF01000008">
    <property type="protein sequence ID" value="PSL02937.1"/>
    <property type="molecule type" value="Genomic_DNA"/>
</dbReference>
<dbReference type="SUPFAM" id="SSF53383">
    <property type="entry name" value="PLP-dependent transferases"/>
    <property type="match status" value="1"/>
</dbReference>
<dbReference type="InterPro" id="IPR004839">
    <property type="entry name" value="Aminotransferase_I/II_large"/>
</dbReference>
<reference evidence="4 5" key="1">
    <citation type="submission" date="2018-03" db="EMBL/GenBank/DDBJ databases">
        <title>Genomic Encyclopedia of Archaeal and Bacterial Type Strains, Phase II (KMG-II): from individual species to whole genera.</title>
        <authorList>
            <person name="Goeker M."/>
        </authorList>
    </citation>
    <scope>NUCLEOTIDE SEQUENCE [LARGE SCALE GENOMIC DNA]</scope>
    <source>
        <strain evidence="4 5">DSM 28057</strain>
    </source>
</reference>
<name>A0A2P8E0K9_9BACT</name>
<dbReference type="InterPro" id="IPR015421">
    <property type="entry name" value="PyrdxlP-dep_Trfase_major"/>
</dbReference>
<evidence type="ECO:0000256" key="2">
    <source>
        <dbReference type="ARBA" id="ARBA00022679"/>
    </source>
</evidence>
<dbReference type="AlphaFoldDB" id="A0A2P8E0K9"/>
<organism evidence="4 5">
    <name type="scientific">Cecembia rubra</name>
    <dbReference type="NCBI Taxonomy" id="1485585"/>
    <lineage>
        <taxon>Bacteria</taxon>
        <taxon>Pseudomonadati</taxon>
        <taxon>Bacteroidota</taxon>
        <taxon>Cytophagia</taxon>
        <taxon>Cytophagales</taxon>
        <taxon>Cyclobacteriaceae</taxon>
        <taxon>Cecembia</taxon>
    </lineage>
</organism>
<protein>
    <submittedName>
        <fullName evidence="4">7-keto-8-aminopelargonate synthetase-like enzyme</fullName>
    </submittedName>
</protein>
<accession>A0A2P8E0K9</accession>
<dbReference type="Pfam" id="PF00155">
    <property type="entry name" value="Aminotran_1_2"/>
    <property type="match status" value="1"/>
</dbReference>
<dbReference type="Gene3D" id="3.90.1150.10">
    <property type="entry name" value="Aspartate Aminotransferase, domain 1"/>
    <property type="match status" value="1"/>
</dbReference>
<comment type="caution">
    <text evidence="4">The sequence shown here is derived from an EMBL/GenBank/DDBJ whole genome shotgun (WGS) entry which is preliminary data.</text>
</comment>
<dbReference type="InterPro" id="IPR015424">
    <property type="entry name" value="PyrdxlP-dep_Trfase"/>
</dbReference>
<dbReference type="GO" id="GO:0016740">
    <property type="term" value="F:transferase activity"/>
    <property type="evidence" value="ECO:0007669"/>
    <property type="project" value="UniProtKB-KW"/>
</dbReference>
<comment type="cofactor">
    <cofactor evidence="1">
        <name>pyridoxal 5'-phosphate</name>
        <dbReference type="ChEBI" id="CHEBI:597326"/>
    </cofactor>
</comment>
<keyword evidence="2" id="KW-0808">Transferase</keyword>
<proteinExistence type="predicted"/>
<evidence type="ECO:0000259" key="3">
    <source>
        <dbReference type="Pfam" id="PF00155"/>
    </source>
</evidence>
<dbReference type="GO" id="GO:0030170">
    <property type="term" value="F:pyridoxal phosphate binding"/>
    <property type="evidence" value="ECO:0007669"/>
    <property type="project" value="InterPro"/>
</dbReference>
<dbReference type="Proteomes" id="UP000240708">
    <property type="component" value="Unassembled WGS sequence"/>
</dbReference>
<evidence type="ECO:0000313" key="5">
    <source>
        <dbReference type="Proteomes" id="UP000240708"/>
    </source>
</evidence>
<keyword evidence="5" id="KW-1185">Reference proteome</keyword>
<dbReference type="InterPro" id="IPR015422">
    <property type="entry name" value="PyrdxlP-dep_Trfase_small"/>
</dbReference>
<evidence type="ECO:0000313" key="4">
    <source>
        <dbReference type="EMBL" id="PSL02937.1"/>
    </source>
</evidence>
<feature type="domain" description="Aminotransferase class I/classII large" evidence="3">
    <location>
        <begin position="29"/>
        <end position="345"/>
    </location>
</feature>
<dbReference type="PANTHER" id="PTHR13693">
    <property type="entry name" value="CLASS II AMINOTRANSFERASE/8-AMINO-7-OXONONANOATE SYNTHASE"/>
    <property type="match status" value="1"/>
</dbReference>
<evidence type="ECO:0000256" key="1">
    <source>
        <dbReference type="ARBA" id="ARBA00001933"/>
    </source>
</evidence>
<dbReference type="InterPro" id="IPR050087">
    <property type="entry name" value="AON_synthase_class-II"/>
</dbReference>
<dbReference type="RefSeq" id="WP_106567950.1">
    <property type="nucleotide sequence ID" value="NZ_PYGF01000008.1"/>
</dbReference>
<sequence length="355" mass="40006">MSLFQLQHKLGRVIKRGEQEFLYFSGTDYLGLGASFEFESLVIEGIQKLGMNHGLSRINNVRFDIFDQFENYFAEKAGAEKALLWSSGYLAGYATLNYLLGNTDYIFMAPDTHPAILPDELTPDTSQSFKEWAAYVQETTELLKPQRVLILGNAVNPLKPAIHDYSWIGNLSRKHQYTFLLDDSHAFGSVGENPYGTYNKWKFLPVELLVSGSLGKGLGIPAGITLGSITPIIGIANQRIFRSASPPPQGYIWAFLQAEKILKESFDKLHRNEHYFSSLLRSIEGLAGLVGFPIYTFESRKWVSKLEEEGIIVSSFPYPEPTDPWSNRIVITASHEEADLHRLFTVLKKIQSQSI</sequence>
<gene>
    <name evidence="4" type="ORF">CLV48_10846</name>
</gene>